<evidence type="ECO:0000259" key="1">
    <source>
        <dbReference type="Pfam" id="PF04085"/>
    </source>
</evidence>
<dbReference type="InterPro" id="IPR007221">
    <property type="entry name" value="MreC"/>
</dbReference>
<dbReference type="Pfam" id="PF04085">
    <property type="entry name" value="MreC"/>
    <property type="match status" value="1"/>
</dbReference>
<name>A0A6S6T891_9BACT</name>
<dbReference type="GO" id="GO:0008360">
    <property type="term" value="P:regulation of cell shape"/>
    <property type="evidence" value="ECO:0007669"/>
    <property type="project" value="InterPro"/>
</dbReference>
<dbReference type="GO" id="GO:0005886">
    <property type="term" value="C:plasma membrane"/>
    <property type="evidence" value="ECO:0007669"/>
    <property type="project" value="TreeGrafter"/>
</dbReference>
<reference evidence="2" key="1">
    <citation type="submission" date="2020-01" db="EMBL/GenBank/DDBJ databases">
        <authorList>
            <person name="Meier V. D."/>
            <person name="Meier V D."/>
        </authorList>
    </citation>
    <scope>NUCLEOTIDE SEQUENCE</scope>
    <source>
        <strain evidence="2">HLG_WM_MAG_04</strain>
    </source>
</reference>
<accession>A0A6S6T891</accession>
<evidence type="ECO:0000313" key="2">
    <source>
        <dbReference type="EMBL" id="CAA6811116.1"/>
    </source>
</evidence>
<dbReference type="EMBL" id="CACVAX010000033">
    <property type="protein sequence ID" value="CAA6811116.1"/>
    <property type="molecule type" value="Genomic_DNA"/>
</dbReference>
<dbReference type="Gene3D" id="2.40.10.350">
    <property type="entry name" value="Rod shape-determining protein MreC, domain 2"/>
    <property type="match status" value="1"/>
</dbReference>
<dbReference type="AlphaFoldDB" id="A0A6S6T891"/>
<dbReference type="NCBIfam" id="NF010507">
    <property type="entry name" value="PRK13922.10-6"/>
    <property type="match status" value="1"/>
</dbReference>
<sequence length="276" mass="31434">MKTSRLLILFISIAITIFLLRKEESFQENFAMLTLPIKENYLEISNSLDNTIDAYLNQATSISALKKENLLLRKYLYQQKINLTQLKQLNKYTETKFNNFENILRVQTISYKKLNDFSQIYLTKGEELGEDKIYGLIQKNVVAGIALKKNGPLKGILLSNPICQFSTFIGEKKTPGIAKGIDAESIEVNFIPKWSTIKVGDKVMTSGLDNIFLPDIPVGIVTNILTRSTYKTAIVKTYADVLHPTFFYLVKEVLHEPEDFNTSKMKLENNTSKEIS</sequence>
<dbReference type="InterPro" id="IPR055342">
    <property type="entry name" value="MreC_beta-barrel_core"/>
</dbReference>
<feature type="domain" description="Rod shape-determining protein MreC beta-barrel core" evidence="1">
    <location>
        <begin position="156"/>
        <end position="243"/>
    </location>
</feature>
<organism evidence="2">
    <name type="scientific">uncultured Sulfurovum sp</name>
    <dbReference type="NCBI Taxonomy" id="269237"/>
    <lineage>
        <taxon>Bacteria</taxon>
        <taxon>Pseudomonadati</taxon>
        <taxon>Campylobacterota</taxon>
        <taxon>Epsilonproteobacteria</taxon>
        <taxon>Campylobacterales</taxon>
        <taxon>Sulfurovaceae</taxon>
        <taxon>Sulfurovum</taxon>
        <taxon>environmental samples</taxon>
    </lineage>
</organism>
<gene>
    <name evidence="2" type="ORF">HELGO_WM18661</name>
</gene>
<dbReference type="PANTHER" id="PTHR34138">
    <property type="entry name" value="CELL SHAPE-DETERMINING PROTEIN MREC"/>
    <property type="match status" value="1"/>
</dbReference>
<proteinExistence type="predicted"/>
<protein>
    <submittedName>
        <fullName evidence="2">Rod shape-determining protein MreC</fullName>
    </submittedName>
</protein>
<dbReference type="InterPro" id="IPR042175">
    <property type="entry name" value="Cell/Rod_MreC_2"/>
</dbReference>
<dbReference type="PANTHER" id="PTHR34138:SF1">
    <property type="entry name" value="CELL SHAPE-DETERMINING PROTEIN MREC"/>
    <property type="match status" value="1"/>
</dbReference>